<reference evidence="1" key="1">
    <citation type="submission" date="2018-05" db="EMBL/GenBank/DDBJ databases">
        <authorList>
            <person name="Lanie J.A."/>
            <person name="Ng W.-L."/>
            <person name="Kazmierczak K.M."/>
            <person name="Andrzejewski T.M."/>
            <person name="Davidsen T.M."/>
            <person name="Wayne K.J."/>
            <person name="Tettelin H."/>
            <person name="Glass J.I."/>
            <person name="Rusch D."/>
            <person name="Podicherti R."/>
            <person name="Tsui H.-C.T."/>
            <person name="Winkler M.E."/>
        </authorList>
    </citation>
    <scope>NUCLEOTIDE SEQUENCE</scope>
</reference>
<protein>
    <submittedName>
        <fullName evidence="1">Uncharacterized protein</fullName>
    </submittedName>
</protein>
<dbReference type="EMBL" id="UINC01005686">
    <property type="protein sequence ID" value="SVA22915.1"/>
    <property type="molecule type" value="Genomic_DNA"/>
</dbReference>
<evidence type="ECO:0000313" key="1">
    <source>
        <dbReference type="EMBL" id="SVA22915.1"/>
    </source>
</evidence>
<proteinExistence type="predicted"/>
<gene>
    <name evidence="1" type="ORF">METZ01_LOCUS75769</name>
</gene>
<organism evidence="1">
    <name type="scientific">marine metagenome</name>
    <dbReference type="NCBI Taxonomy" id="408172"/>
    <lineage>
        <taxon>unclassified sequences</taxon>
        <taxon>metagenomes</taxon>
        <taxon>ecological metagenomes</taxon>
    </lineage>
</organism>
<name>A0A381U3V6_9ZZZZ</name>
<sequence>MVRRYEDGVEMGGEFHRTLSEAGAAIESWEGGILANPYDKIMKKDA</sequence>
<dbReference type="AlphaFoldDB" id="A0A381U3V6"/>
<accession>A0A381U3V6</accession>